<name>A0A1I2CQ36_9BACT</name>
<feature type="transmembrane region" description="Helical" evidence="2">
    <location>
        <begin position="169"/>
        <end position="190"/>
    </location>
</feature>
<dbReference type="EMBL" id="FONY01000005">
    <property type="protein sequence ID" value="SFE70489.1"/>
    <property type="molecule type" value="Genomic_DNA"/>
</dbReference>
<evidence type="ECO:0000256" key="2">
    <source>
        <dbReference type="SAM" id="Phobius"/>
    </source>
</evidence>
<dbReference type="STRING" id="1003.SAMN04488541_1005110"/>
<evidence type="ECO:0000313" key="3">
    <source>
        <dbReference type="EMBL" id="SFE70489.1"/>
    </source>
</evidence>
<keyword evidence="1" id="KW-0175">Coiled coil</keyword>
<protein>
    <submittedName>
        <fullName evidence="3">Uncharacterized protein</fullName>
    </submittedName>
</protein>
<dbReference type="AlphaFoldDB" id="A0A1I2CQ36"/>
<sequence length="205" mass="23264">MSKTQQVDKSQVFEKETQILSHSRNVLTQPAEELTLDTLRGEYEKLSQSYAQLLGEAKLLTSVSDRLQSRLDKANDNVNRKETELNIALTSLEKSKNSMTITNIIFMFIVGLFLVIDWTVDAVQLVDEEAITKIADKAIEMSKTEEKEIAPMLNSKISSYFQEEQTIEIITKLIIVILIIPLKIFLGNMLQKLSTKKKQSVAILE</sequence>
<gene>
    <name evidence="3" type="ORF">SAMN04488541_1005110</name>
</gene>
<accession>A0A1I2CQ36</accession>
<evidence type="ECO:0000256" key="1">
    <source>
        <dbReference type="SAM" id="Coils"/>
    </source>
</evidence>
<keyword evidence="2" id="KW-0812">Transmembrane</keyword>
<keyword evidence="2" id="KW-0472">Membrane</keyword>
<proteinExistence type="predicted"/>
<reference evidence="3 4" key="1">
    <citation type="submission" date="2016-10" db="EMBL/GenBank/DDBJ databases">
        <authorList>
            <person name="de Groot N.N."/>
        </authorList>
    </citation>
    <scope>NUCLEOTIDE SEQUENCE [LARGE SCALE GENOMIC DNA]</scope>
    <source>
        <strain>GEY</strain>
        <strain evidence="4">DSM 9560</strain>
    </source>
</reference>
<keyword evidence="2" id="KW-1133">Transmembrane helix</keyword>
<feature type="transmembrane region" description="Helical" evidence="2">
    <location>
        <begin position="101"/>
        <end position="120"/>
    </location>
</feature>
<dbReference type="Proteomes" id="UP000199513">
    <property type="component" value="Unassembled WGS sequence"/>
</dbReference>
<dbReference type="RefSeq" id="WP_091540611.1">
    <property type="nucleotide sequence ID" value="NZ_FONY01000005.1"/>
</dbReference>
<evidence type="ECO:0000313" key="4">
    <source>
        <dbReference type="Proteomes" id="UP000199513"/>
    </source>
</evidence>
<organism evidence="3 4">
    <name type="scientific">Thermoflexibacter ruber</name>
    <dbReference type="NCBI Taxonomy" id="1003"/>
    <lineage>
        <taxon>Bacteria</taxon>
        <taxon>Pseudomonadati</taxon>
        <taxon>Bacteroidota</taxon>
        <taxon>Cytophagia</taxon>
        <taxon>Cytophagales</taxon>
        <taxon>Thermoflexibacteraceae</taxon>
        <taxon>Thermoflexibacter</taxon>
    </lineage>
</organism>
<dbReference type="OrthoDB" id="980907at2"/>
<keyword evidence="4" id="KW-1185">Reference proteome</keyword>
<feature type="coiled-coil region" evidence="1">
    <location>
        <begin position="36"/>
        <end position="91"/>
    </location>
</feature>